<dbReference type="GeneID" id="115555519"/>
<evidence type="ECO:0000313" key="4">
    <source>
        <dbReference type="Proteomes" id="UP000694546"/>
    </source>
</evidence>
<evidence type="ECO:0000313" key="3">
    <source>
        <dbReference type="Ensembl" id="ENSGMOP00000056612.1"/>
    </source>
</evidence>
<dbReference type="AlphaFoldDB" id="A0A8C5FRV1"/>
<dbReference type="Proteomes" id="UP000694546">
    <property type="component" value="Chromosome 12"/>
</dbReference>
<dbReference type="InterPro" id="IPR057721">
    <property type="entry name" value="BCD1_alpha/beta"/>
</dbReference>
<reference evidence="3" key="2">
    <citation type="submission" date="2025-09" db="UniProtKB">
        <authorList>
            <consortium name="Ensembl"/>
        </authorList>
    </citation>
    <scope>IDENTIFICATION</scope>
</reference>
<dbReference type="Ensembl" id="ENSGMOT00000073302.1">
    <property type="protein sequence ID" value="ENSGMOP00000056612.1"/>
    <property type="gene ID" value="ENSGMOG00000032288.1"/>
</dbReference>
<dbReference type="GO" id="GO:0000492">
    <property type="term" value="P:box C/D snoRNP assembly"/>
    <property type="evidence" value="ECO:0007669"/>
    <property type="project" value="TreeGrafter"/>
</dbReference>
<dbReference type="GO" id="GO:0000463">
    <property type="term" value="P:maturation of LSU-rRNA from tricistronic rRNA transcript (SSU-rRNA, 5.8S rRNA, LSU-rRNA)"/>
    <property type="evidence" value="ECO:0007669"/>
    <property type="project" value="TreeGrafter"/>
</dbReference>
<protein>
    <recommendedName>
        <fullName evidence="2">BCD1 alpha/beta domain-containing protein</fullName>
    </recommendedName>
</protein>
<reference evidence="3" key="1">
    <citation type="submission" date="2025-08" db="UniProtKB">
        <authorList>
            <consortium name="Ensembl"/>
        </authorList>
    </citation>
    <scope>IDENTIFICATION</scope>
</reference>
<dbReference type="InterPro" id="IPR051639">
    <property type="entry name" value="BCD1"/>
</dbReference>
<dbReference type="RefSeq" id="XP_030228278.1">
    <property type="nucleotide sequence ID" value="XM_030372418.1"/>
</dbReference>
<evidence type="ECO:0000259" key="2">
    <source>
        <dbReference type="Pfam" id="PF25790"/>
    </source>
</evidence>
<dbReference type="PANTHER" id="PTHR13483:SF3">
    <property type="entry name" value="BOX C_D SNORNA PROTEIN 1"/>
    <property type="match status" value="1"/>
</dbReference>
<dbReference type="GO" id="GO:0070761">
    <property type="term" value="C:pre-snoRNP complex"/>
    <property type="evidence" value="ECO:0007669"/>
    <property type="project" value="TreeGrafter"/>
</dbReference>
<name>A0A8C5FRV1_GADMO</name>
<gene>
    <name evidence="3" type="primary">znhit6</name>
</gene>
<dbReference type="RefSeq" id="XP_030228277.1">
    <property type="nucleotide sequence ID" value="XM_030372417.1"/>
</dbReference>
<keyword evidence="1" id="KW-0597">Phosphoprotein</keyword>
<dbReference type="Pfam" id="PF25790">
    <property type="entry name" value="BCD1"/>
    <property type="match status" value="1"/>
</dbReference>
<feature type="domain" description="BCD1 alpha/beta" evidence="2">
    <location>
        <begin position="32"/>
        <end position="149"/>
    </location>
</feature>
<sequence>MTTGSWRIQHVWLEAPPETTLIRTPHMTFKAKKLTACARKMNITLKFLPVAFTKSRDNSTMFLTKEKRFLWHLELIFPQSNTRFSERRVSDGQTIQQILTSYVHPSKSDPVKRQKLKMYAQTTFDETKVFMKVEGEQANSLRYHELDLGEKPSGPLELQNAHIISSASHSAPE</sequence>
<proteinExistence type="predicted"/>
<organism evidence="3 4">
    <name type="scientific">Gadus morhua</name>
    <name type="common">Atlantic cod</name>
    <dbReference type="NCBI Taxonomy" id="8049"/>
    <lineage>
        <taxon>Eukaryota</taxon>
        <taxon>Metazoa</taxon>
        <taxon>Chordata</taxon>
        <taxon>Craniata</taxon>
        <taxon>Vertebrata</taxon>
        <taxon>Euteleostomi</taxon>
        <taxon>Actinopterygii</taxon>
        <taxon>Neopterygii</taxon>
        <taxon>Teleostei</taxon>
        <taxon>Neoteleostei</taxon>
        <taxon>Acanthomorphata</taxon>
        <taxon>Zeiogadaria</taxon>
        <taxon>Gadariae</taxon>
        <taxon>Gadiformes</taxon>
        <taxon>Gadoidei</taxon>
        <taxon>Gadidae</taxon>
        <taxon>Gadus</taxon>
    </lineage>
</organism>
<dbReference type="GO" id="GO:0048254">
    <property type="term" value="P:snoRNA localization"/>
    <property type="evidence" value="ECO:0007669"/>
    <property type="project" value="TreeGrafter"/>
</dbReference>
<keyword evidence="4" id="KW-1185">Reference proteome</keyword>
<dbReference type="PANTHER" id="PTHR13483">
    <property type="entry name" value="BOX C_D SNORNA PROTEIN 1-RELATED"/>
    <property type="match status" value="1"/>
</dbReference>
<dbReference type="GO" id="GO:0008270">
    <property type="term" value="F:zinc ion binding"/>
    <property type="evidence" value="ECO:0007669"/>
    <property type="project" value="UniProtKB-UniRule"/>
</dbReference>
<evidence type="ECO:0000256" key="1">
    <source>
        <dbReference type="ARBA" id="ARBA00022553"/>
    </source>
</evidence>
<dbReference type="OrthoDB" id="272357at2759"/>
<accession>A0A8C5FRV1</accession>
<dbReference type="GO" id="GO:0005634">
    <property type="term" value="C:nucleus"/>
    <property type="evidence" value="ECO:0007669"/>
    <property type="project" value="TreeGrafter"/>
</dbReference>